<dbReference type="STRING" id="402600.SAMN05216188_102377"/>
<dbReference type="Gene3D" id="3.40.50.1110">
    <property type="entry name" value="SGNH hydrolase"/>
    <property type="match status" value="1"/>
</dbReference>
<dbReference type="GO" id="GO:0016787">
    <property type="term" value="F:hydrolase activity"/>
    <property type="evidence" value="ECO:0007669"/>
    <property type="project" value="UniProtKB-KW"/>
</dbReference>
<feature type="transmembrane region" description="Helical" evidence="8">
    <location>
        <begin position="98"/>
        <end position="119"/>
    </location>
</feature>
<dbReference type="AlphaFoldDB" id="A0A1H9E2S2"/>
<accession>A0A1H9E2S2</accession>
<keyword evidence="2" id="KW-1003">Cell membrane</keyword>
<dbReference type="GO" id="GO:0005886">
    <property type="term" value="C:plasma membrane"/>
    <property type="evidence" value="ECO:0007669"/>
    <property type="project" value="UniProtKB-SubCell"/>
</dbReference>
<feature type="domain" description="Acyltransferase 3" evidence="9">
    <location>
        <begin position="32"/>
        <end position="361"/>
    </location>
</feature>
<keyword evidence="6 8" id="KW-0472">Membrane</keyword>
<dbReference type="Proteomes" id="UP000199352">
    <property type="component" value="Unassembled WGS sequence"/>
</dbReference>
<gene>
    <name evidence="11" type="ORF">SAMN05216188_102377</name>
</gene>
<dbReference type="Pfam" id="PF19040">
    <property type="entry name" value="SGNH"/>
    <property type="match status" value="1"/>
</dbReference>
<dbReference type="GO" id="GO:0009103">
    <property type="term" value="P:lipopolysaccharide biosynthetic process"/>
    <property type="evidence" value="ECO:0007669"/>
    <property type="project" value="TreeGrafter"/>
</dbReference>
<evidence type="ECO:0000259" key="9">
    <source>
        <dbReference type="Pfam" id="PF01757"/>
    </source>
</evidence>
<keyword evidence="3 11" id="KW-0808">Transferase</keyword>
<dbReference type="EMBL" id="FOFR01000002">
    <property type="protein sequence ID" value="SEQ19991.1"/>
    <property type="molecule type" value="Genomic_DNA"/>
</dbReference>
<dbReference type="OrthoDB" id="3404679at2"/>
<feature type="transmembrane region" description="Helical" evidence="8">
    <location>
        <begin position="381"/>
        <end position="400"/>
    </location>
</feature>
<feature type="transmembrane region" description="Helical" evidence="8">
    <location>
        <begin position="250"/>
        <end position="266"/>
    </location>
</feature>
<evidence type="ECO:0000256" key="5">
    <source>
        <dbReference type="ARBA" id="ARBA00022989"/>
    </source>
</evidence>
<feature type="transmembrane region" description="Helical" evidence="8">
    <location>
        <begin position="170"/>
        <end position="187"/>
    </location>
</feature>
<dbReference type="GO" id="GO:0016747">
    <property type="term" value="F:acyltransferase activity, transferring groups other than amino-acyl groups"/>
    <property type="evidence" value="ECO:0007669"/>
    <property type="project" value="InterPro"/>
</dbReference>
<dbReference type="InterPro" id="IPR043968">
    <property type="entry name" value="SGNH"/>
</dbReference>
<dbReference type="Pfam" id="PF01757">
    <property type="entry name" value="Acyl_transf_3"/>
    <property type="match status" value="1"/>
</dbReference>
<name>A0A1H9E2S2_9PSEU</name>
<evidence type="ECO:0000259" key="10">
    <source>
        <dbReference type="Pfam" id="PF19040"/>
    </source>
</evidence>
<dbReference type="SUPFAM" id="SSF52266">
    <property type="entry name" value="SGNH hydrolase"/>
    <property type="match status" value="1"/>
</dbReference>
<evidence type="ECO:0000313" key="11">
    <source>
        <dbReference type="EMBL" id="SEQ19991.1"/>
    </source>
</evidence>
<feature type="transmembrane region" description="Helical" evidence="8">
    <location>
        <begin position="194"/>
        <end position="213"/>
    </location>
</feature>
<evidence type="ECO:0000256" key="6">
    <source>
        <dbReference type="ARBA" id="ARBA00023136"/>
    </source>
</evidence>
<organism evidence="11 12">
    <name type="scientific">Lentzea xinjiangensis</name>
    <dbReference type="NCBI Taxonomy" id="402600"/>
    <lineage>
        <taxon>Bacteria</taxon>
        <taxon>Bacillati</taxon>
        <taxon>Actinomycetota</taxon>
        <taxon>Actinomycetes</taxon>
        <taxon>Pseudonocardiales</taxon>
        <taxon>Pseudonocardiaceae</taxon>
        <taxon>Lentzea</taxon>
    </lineage>
</organism>
<dbReference type="PANTHER" id="PTHR23028">
    <property type="entry name" value="ACETYLTRANSFERASE"/>
    <property type="match status" value="1"/>
</dbReference>
<reference evidence="12" key="1">
    <citation type="submission" date="2016-10" db="EMBL/GenBank/DDBJ databases">
        <authorList>
            <person name="Varghese N."/>
            <person name="Submissions S."/>
        </authorList>
    </citation>
    <scope>NUCLEOTIDE SEQUENCE [LARGE SCALE GENOMIC DNA]</scope>
    <source>
        <strain evidence="12">CGMCC 4.3525</strain>
    </source>
</reference>
<evidence type="ECO:0000256" key="2">
    <source>
        <dbReference type="ARBA" id="ARBA00022475"/>
    </source>
</evidence>
<keyword evidence="5 8" id="KW-1133">Transmembrane helix</keyword>
<evidence type="ECO:0000256" key="4">
    <source>
        <dbReference type="ARBA" id="ARBA00022692"/>
    </source>
</evidence>
<dbReference type="PANTHER" id="PTHR23028:SF53">
    <property type="entry name" value="ACYL_TRANSF_3 DOMAIN-CONTAINING PROTEIN"/>
    <property type="match status" value="1"/>
</dbReference>
<dbReference type="InterPro" id="IPR002656">
    <property type="entry name" value="Acyl_transf_3_dom"/>
</dbReference>
<feature type="transmembrane region" description="Helical" evidence="8">
    <location>
        <begin position="34"/>
        <end position="50"/>
    </location>
</feature>
<keyword evidence="7 11" id="KW-0012">Acyltransferase</keyword>
<evidence type="ECO:0000256" key="7">
    <source>
        <dbReference type="ARBA" id="ARBA00023315"/>
    </source>
</evidence>
<protein>
    <submittedName>
        <fullName evidence="11">Peptidoglycan/LPS O-acetylase OafA/YrhL, contains acyltransferase and SGNH-hydrolase domains</fullName>
    </submittedName>
</protein>
<comment type="subcellular location">
    <subcellularLocation>
        <location evidence="1">Cell membrane</location>
        <topology evidence="1">Multi-pass membrane protein</topology>
    </subcellularLocation>
</comment>
<feature type="domain" description="SGNH" evidence="10">
    <location>
        <begin position="460"/>
        <end position="703"/>
    </location>
</feature>
<dbReference type="InterPro" id="IPR050879">
    <property type="entry name" value="Acyltransferase_3"/>
</dbReference>
<feature type="transmembrane region" description="Helical" evidence="8">
    <location>
        <begin position="225"/>
        <end position="243"/>
    </location>
</feature>
<feature type="transmembrane region" description="Helical" evidence="8">
    <location>
        <begin position="272"/>
        <end position="292"/>
    </location>
</feature>
<evidence type="ECO:0000256" key="3">
    <source>
        <dbReference type="ARBA" id="ARBA00022679"/>
    </source>
</evidence>
<evidence type="ECO:0000313" key="12">
    <source>
        <dbReference type="Proteomes" id="UP000199352"/>
    </source>
</evidence>
<keyword evidence="4 8" id="KW-0812">Transmembrane</keyword>
<dbReference type="InterPro" id="IPR036514">
    <property type="entry name" value="SGNH_hydro_sf"/>
</dbReference>
<keyword evidence="11" id="KW-0378">Hydrolase</keyword>
<feature type="transmembrane region" description="Helical" evidence="8">
    <location>
        <begin position="313"/>
        <end position="333"/>
    </location>
</feature>
<feature type="transmembrane region" description="Helical" evidence="8">
    <location>
        <begin position="345"/>
        <end position="365"/>
    </location>
</feature>
<evidence type="ECO:0000256" key="8">
    <source>
        <dbReference type="SAM" id="Phobius"/>
    </source>
</evidence>
<sequence>MSTTVHARVAQAKRLLSASPRTPRAPGFRTDVQALRAIAVLAVVVNHFWPNAMTGGYIGVDVFFVISGYLITSHLAREIARTGRVRFGTFYARRVRRLLPAALLVLAVTVLLAGALLPYPRWSATAWETFASAFYWENWLLAAKSVNYSAAGEAASVVQHYWSLSVEEQFYLFWPVLLVGLVALGGNRRWLVPGVAALGVVSLVFSVVFTALSPNEAYFNTLARVWEFALGALVALMAAKLVLPRFAAELASLLGLAMIIVPAFAYDGTSPFPGSLALTPTVGTALVITAGLRPGKQWHTPVTASRPVQFVGNISYSLYLWHWPIVILAPFALGDALDKGELTTAWLLWLLALSFALAWLTKVLVEDRARTFVPLVRNTRLTFAAMIAGLLVVEVLAGGLQANYHRQVAAAEQNVQTGKGDACHGAAAMIGANGCPDPFGPARVPEMGPVNEYWRLAPECEETDFFKIDGKATIKVCDFSGDGEPTRTVWLLGDSHAEQWQTPVFEVARKEKWLLKIGILGGCPFADVKFTGYRSQAGPRDILRCRDWTAQLSPVITGDRPAMVLMSFFSRQEFVDDGSGRSQTEQYRDGLEPWWSQWTATGTRVFVFADPPYNRDVRSTSCVLLNRSNPRACAIPRDRAQPPDPLGEVVKTTKNPRVSLIDLTEYFCDEKLCYGVIGNVAVYYDGDHVNSEYSRTLAPMVEKALSSR</sequence>
<evidence type="ECO:0000256" key="1">
    <source>
        <dbReference type="ARBA" id="ARBA00004651"/>
    </source>
</evidence>
<feature type="transmembrane region" description="Helical" evidence="8">
    <location>
        <begin position="56"/>
        <end position="77"/>
    </location>
</feature>
<proteinExistence type="predicted"/>
<keyword evidence="12" id="KW-1185">Reference proteome</keyword>
<dbReference type="RefSeq" id="WP_089949796.1">
    <property type="nucleotide sequence ID" value="NZ_FOFR01000002.1"/>
</dbReference>